<evidence type="ECO:0000313" key="1">
    <source>
        <dbReference type="EMBL" id="EFH80241.1"/>
    </source>
</evidence>
<sequence length="72" mass="8019">MDKNQSEVATLLQQIEAEYQAAYNGLDGFAMTAPHVFRTSCSERIGKLHEDLQQIVGLEDAILLVAQTLDRL</sequence>
<dbReference type="STRING" id="485913.Krac_0821"/>
<organism evidence="1 2">
    <name type="scientific">Ktedonobacter racemifer DSM 44963</name>
    <dbReference type="NCBI Taxonomy" id="485913"/>
    <lineage>
        <taxon>Bacteria</taxon>
        <taxon>Bacillati</taxon>
        <taxon>Chloroflexota</taxon>
        <taxon>Ktedonobacteria</taxon>
        <taxon>Ktedonobacterales</taxon>
        <taxon>Ktedonobacteraceae</taxon>
        <taxon>Ktedonobacter</taxon>
    </lineage>
</organism>
<dbReference type="RefSeq" id="WP_007922695.1">
    <property type="nucleotide sequence ID" value="NZ_ADVG01000005.1"/>
</dbReference>
<dbReference type="EMBL" id="ADVG01000005">
    <property type="protein sequence ID" value="EFH80241.1"/>
    <property type="molecule type" value="Genomic_DNA"/>
</dbReference>
<name>D6U8N0_KTERA</name>
<accession>D6U8N0</accession>
<dbReference type="AlphaFoldDB" id="D6U8N0"/>
<dbReference type="Proteomes" id="UP000004508">
    <property type="component" value="Unassembled WGS sequence"/>
</dbReference>
<comment type="caution">
    <text evidence="1">The sequence shown here is derived from an EMBL/GenBank/DDBJ whole genome shotgun (WGS) entry which is preliminary data.</text>
</comment>
<dbReference type="InParanoid" id="D6U8N0"/>
<gene>
    <name evidence="1" type="ORF">Krac_0821</name>
</gene>
<keyword evidence="2" id="KW-1185">Reference proteome</keyword>
<proteinExistence type="predicted"/>
<evidence type="ECO:0000313" key="2">
    <source>
        <dbReference type="Proteomes" id="UP000004508"/>
    </source>
</evidence>
<reference evidence="1 2" key="1">
    <citation type="journal article" date="2011" name="Stand. Genomic Sci.">
        <title>Non-contiguous finished genome sequence and contextual data of the filamentous soil bacterium Ktedonobacter racemifer type strain (SOSP1-21).</title>
        <authorList>
            <person name="Chang Y.J."/>
            <person name="Land M."/>
            <person name="Hauser L."/>
            <person name="Chertkov O."/>
            <person name="Del Rio T.G."/>
            <person name="Nolan M."/>
            <person name="Copeland A."/>
            <person name="Tice H."/>
            <person name="Cheng J.F."/>
            <person name="Lucas S."/>
            <person name="Han C."/>
            <person name="Goodwin L."/>
            <person name="Pitluck S."/>
            <person name="Ivanova N."/>
            <person name="Ovchinikova G."/>
            <person name="Pati A."/>
            <person name="Chen A."/>
            <person name="Palaniappan K."/>
            <person name="Mavromatis K."/>
            <person name="Liolios K."/>
            <person name="Brettin T."/>
            <person name="Fiebig A."/>
            <person name="Rohde M."/>
            <person name="Abt B."/>
            <person name="Goker M."/>
            <person name="Detter J.C."/>
            <person name="Woyke T."/>
            <person name="Bristow J."/>
            <person name="Eisen J.A."/>
            <person name="Markowitz V."/>
            <person name="Hugenholtz P."/>
            <person name="Kyrpides N.C."/>
            <person name="Klenk H.P."/>
            <person name="Lapidus A."/>
        </authorList>
    </citation>
    <scope>NUCLEOTIDE SEQUENCE [LARGE SCALE GENOMIC DNA]</scope>
    <source>
        <strain evidence="2">DSM 44963</strain>
    </source>
</reference>
<protein>
    <submittedName>
        <fullName evidence="1">Uncharacterized protein</fullName>
    </submittedName>
</protein>
<dbReference type="OrthoDB" id="164074at2"/>